<gene>
    <name evidence="4" type="ORF">M430DRAFT_30530</name>
</gene>
<feature type="domain" description="C2H2-type" evidence="3">
    <location>
        <begin position="62"/>
        <end position="85"/>
    </location>
</feature>
<evidence type="ECO:0000259" key="3">
    <source>
        <dbReference type="SMART" id="SM00355"/>
    </source>
</evidence>
<reference evidence="4 5" key="1">
    <citation type="journal article" date="2018" name="New Phytol.">
        <title>Comparative genomics and transcriptomics depict ericoid mycorrhizal fungi as versatile saprotrophs and plant mutualists.</title>
        <authorList>
            <person name="Martino E."/>
            <person name="Morin E."/>
            <person name="Grelet G.A."/>
            <person name="Kuo A."/>
            <person name="Kohler A."/>
            <person name="Daghino S."/>
            <person name="Barry K.W."/>
            <person name="Cichocki N."/>
            <person name="Clum A."/>
            <person name="Dockter R.B."/>
            <person name="Hainaut M."/>
            <person name="Kuo R.C."/>
            <person name="LaButti K."/>
            <person name="Lindahl B.D."/>
            <person name="Lindquist E.A."/>
            <person name="Lipzen A."/>
            <person name="Khouja H.R."/>
            <person name="Magnuson J."/>
            <person name="Murat C."/>
            <person name="Ohm R.A."/>
            <person name="Singer S.W."/>
            <person name="Spatafora J.W."/>
            <person name="Wang M."/>
            <person name="Veneault-Fourrey C."/>
            <person name="Henrissat B."/>
            <person name="Grigoriev I.V."/>
            <person name="Martin F.M."/>
            <person name="Perotto S."/>
        </authorList>
    </citation>
    <scope>NUCLEOTIDE SEQUENCE [LARGE SCALE GENOMIC DNA]</scope>
    <source>
        <strain evidence="4 5">ATCC 22711</strain>
    </source>
</reference>
<dbReference type="Pfam" id="PF07910">
    <property type="entry name" value="Peptidase_C78"/>
    <property type="match status" value="1"/>
</dbReference>
<dbReference type="InterPro" id="IPR012462">
    <property type="entry name" value="UFSP1/2_DUB_cat"/>
</dbReference>
<feature type="compositionally biased region" description="Polar residues" evidence="2">
    <location>
        <begin position="131"/>
        <end position="141"/>
    </location>
</feature>
<dbReference type="EMBL" id="KZ679016">
    <property type="protein sequence ID" value="PSS10619.1"/>
    <property type="molecule type" value="Genomic_DNA"/>
</dbReference>
<dbReference type="RefSeq" id="XP_024717798.1">
    <property type="nucleotide sequence ID" value="XM_024865958.1"/>
</dbReference>
<dbReference type="AlphaFoldDB" id="A0A2T3AT08"/>
<dbReference type="InterPro" id="IPR013087">
    <property type="entry name" value="Znf_C2H2_type"/>
</dbReference>
<accession>A0A2T3AT08</accession>
<protein>
    <recommendedName>
        <fullName evidence="3">C2H2-type domain-containing protein</fullName>
    </recommendedName>
</protein>
<sequence length="463" mass="51233">MEEEHISCPFCGFQTDGEYQIMLHMETQHPEGGESPFIVKDDASIAAVLSLNAEDDGSVQYASCPVDGCGEAILITELDSHIEMHGEEEDQDTDQEIISGSREPEVKDGVKASFDTKLSHPLRNLDDRGKASSSGSPSEDPQASARAAWKNLLKMPEPTSKPVSAPTVKGARRRLGKAELGPHANENRMPSWLVKLLETDGEIRSVNRLGPEGKLKKVKVSVNHAAGILPVLEQLLNQDPSTEFAYLCHPAVKHVSKLRREGGFCGYRNIQMMTSYIIGVESQGYEHFNGKIPTIFDIQDYIENAWDMGINSQGRIETGGIRGTRKYIGTPDAQAMFCGLGISCDAQAFKTKKSGTPADHLLFQAVERYFVDGCTSFSAKVRLTSLPPLYFQHPGHSMTIIGIEQKRDGSKILLVFDPMFHDASNVTKLVNRTFTHKAPEDVLKAYRRGVKYLGKYSEFELLR</sequence>
<evidence type="ECO:0000313" key="4">
    <source>
        <dbReference type="EMBL" id="PSS10619.1"/>
    </source>
</evidence>
<dbReference type="GeneID" id="36574039"/>
<dbReference type="GO" id="GO:0016787">
    <property type="term" value="F:hydrolase activity"/>
    <property type="evidence" value="ECO:0007669"/>
    <property type="project" value="UniProtKB-KW"/>
</dbReference>
<keyword evidence="1" id="KW-0378">Hydrolase</keyword>
<proteinExistence type="predicted"/>
<organism evidence="4 5">
    <name type="scientific">Amorphotheca resinae ATCC 22711</name>
    <dbReference type="NCBI Taxonomy" id="857342"/>
    <lineage>
        <taxon>Eukaryota</taxon>
        <taxon>Fungi</taxon>
        <taxon>Dikarya</taxon>
        <taxon>Ascomycota</taxon>
        <taxon>Pezizomycotina</taxon>
        <taxon>Leotiomycetes</taxon>
        <taxon>Helotiales</taxon>
        <taxon>Amorphothecaceae</taxon>
        <taxon>Amorphotheca</taxon>
    </lineage>
</organism>
<dbReference type="OrthoDB" id="288987at2759"/>
<evidence type="ECO:0000256" key="1">
    <source>
        <dbReference type="ARBA" id="ARBA00022801"/>
    </source>
</evidence>
<feature type="compositionally biased region" description="Acidic residues" evidence="2">
    <location>
        <begin position="86"/>
        <end position="95"/>
    </location>
</feature>
<name>A0A2T3AT08_AMORE</name>
<evidence type="ECO:0000313" key="5">
    <source>
        <dbReference type="Proteomes" id="UP000241818"/>
    </source>
</evidence>
<feature type="domain" description="C2H2-type" evidence="3">
    <location>
        <begin position="6"/>
        <end position="29"/>
    </location>
</feature>
<evidence type="ECO:0000256" key="2">
    <source>
        <dbReference type="SAM" id="MobiDB-lite"/>
    </source>
</evidence>
<dbReference type="STRING" id="857342.A0A2T3AT08"/>
<dbReference type="SMART" id="SM00355">
    <property type="entry name" value="ZnF_C2H2"/>
    <property type="match status" value="2"/>
</dbReference>
<feature type="region of interest" description="Disordered" evidence="2">
    <location>
        <begin position="86"/>
        <end position="145"/>
    </location>
</feature>
<dbReference type="Gene3D" id="3.90.70.130">
    <property type="match status" value="1"/>
</dbReference>
<keyword evidence="5" id="KW-1185">Reference proteome</keyword>
<dbReference type="Proteomes" id="UP000241818">
    <property type="component" value="Unassembled WGS sequence"/>
</dbReference>
<dbReference type="InParanoid" id="A0A2T3AT08"/>